<dbReference type="InterPro" id="IPR007519">
    <property type="entry name" value="Bul1_N"/>
</dbReference>
<evidence type="ECO:0000259" key="1">
    <source>
        <dbReference type="Pfam" id="PF04425"/>
    </source>
</evidence>
<feature type="domain" description="Bul1 N-terminal" evidence="1">
    <location>
        <begin position="91"/>
        <end position="152"/>
    </location>
</feature>
<gene>
    <name evidence="3" type="ORF">ZYGR_0AI00450</name>
</gene>
<evidence type="ECO:0000313" key="4">
    <source>
        <dbReference type="Proteomes" id="UP000187013"/>
    </source>
</evidence>
<dbReference type="Pfam" id="PF04426">
    <property type="entry name" value="Bul1_C"/>
    <property type="match status" value="2"/>
</dbReference>
<dbReference type="OrthoDB" id="2283785at2759"/>
<dbReference type="InterPro" id="IPR022794">
    <property type="entry name" value="Bul1_C"/>
</dbReference>
<dbReference type="Proteomes" id="UP000187013">
    <property type="component" value="Unassembled WGS sequence"/>
</dbReference>
<protein>
    <recommendedName>
        <fullName evidence="5">Bul1 N-terminal domain-containing protein</fullName>
    </recommendedName>
</protein>
<feature type="domain" description="Bul1 C-terminal" evidence="2">
    <location>
        <begin position="366"/>
        <end position="447"/>
    </location>
</feature>
<evidence type="ECO:0008006" key="5">
    <source>
        <dbReference type="Google" id="ProtNLM"/>
    </source>
</evidence>
<dbReference type="EMBL" id="BDGX01000035">
    <property type="protein sequence ID" value="GAV52763.1"/>
    <property type="molecule type" value="Genomic_DNA"/>
</dbReference>
<evidence type="ECO:0000313" key="3">
    <source>
        <dbReference type="EMBL" id="GAV52763.1"/>
    </source>
</evidence>
<dbReference type="InterPro" id="IPR014752">
    <property type="entry name" value="Arrestin-like_C"/>
</dbReference>
<accession>A0A1Q3AB15</accession>
<dbReference type="PANTHER" id="PTHR31904:SF1">
    <property type="entry name" value="BYPASS OF STOP CODON PROTEIN 5-RELATED"/>
    <property type="match status" value="1"/>
</dbReference>
<organism evidence="3 4">
    <name type="scientific">Zygosaccharomyces rouxii</name>
    <dbReference type="NCBI Taxonomy" id="4956"/>
    <lineage>
        <taxon>Eukaryota</taxon>
        <taxon>Fungi</taxon>
        <taxon>Dikarya</taxon>
        <taxon>Ascomycota</taxon>
        <taxon>Saccharomycotina</taxon>
        <taxon>Saccharomycetes</taxon>
        <taxon>Saccharomycetales</taxon>
        <taxon>Saccharomycetaceae</taxon>
        <taxon>Zygosaccharomyces</taxon>
    </lineage>
</organism>
<dbReference type="PANTHER" id="PTHR31904">
    <property type="entry name" value="BYPASS OF STOP CODON PROTEIN 5-RELATED"/>
    <property type="match status" value="1"/>
</dbReference>
<dbReference type="AlphaFoldDB" id="A0A1Q3AB15"/>
<dbReference type="Pfam" id="PF04425">
    <property type="entry name" value="Bul1_N"/>
    <property type="match status" value="2"/>
</dbReference>
<comment type="caution">
    <text evidence="3">The sequence shown here is derived from an EMBL/GenBank/DDBJ whole genome shotgun (WGS) entry which is preliminary data.</text>
</comment>
<evidence type="ECO:0000259" key="2">
    <source>
        <dbReference type="Pfam" id="PF04426"/>
    </source>
</evidence>
<sequence length="541" mass="61670">MWNSIVNVTRCTSMCSMKLPCEYEFDDALANSVTKYKPSLTNIHTKQVDGGTFIDGGWKGISIEDTRILPLADDPSLATKFRLVQDSGSSKTQRILNEYTSGDLVHGFLELKNVSSKPIKFDAFYLSLEGHMVVTDSLSRSRTTKTILKMDDDEWLEDKKVDDSALPLDKILKPHTNYRKEFVFKIPDHLLEPVCQHGTPQHYDLPPSLGLDKHHKQFKYQNLRIDSILGYARANEFGSPIWSLDQAEDLSINYSIEAVLVGENARKGGTCILKQSEHSVRIIPSTTWSPSIEGPQTVERRLPYKVVGQPTILRRLLHLFVSSKGTSDKSGVIILTASAPQRALSYHSPPLITRQNAFDFKNDGERQNRLRVQDTIPSYQRDPLKRICVNIRYVPKNENTPPKLRSVDVELLSITGKSSGHISSQLSYDTLLDQDKLDHLRKKLPEFSCLDVNTTTLPNAFGVQKPSKWFTRDRWFFNGSEYEQDLVLDLEYSKGFSKTLIPSFTTCMCFRCYCIRVNILFDDRINRTHLNIPVDVWNTFP</sequence>
<feature type="domain" description="Bul1 C-terminal" evidence="2">
    <location>
        <begin position="479"/>
        <end position="538"/>
    </location>
</feature>
<reference evidence="3 4" key="1">
    <citation type="submission" date="2016-08" db="EMBL/GenBank/DDBJ databases">
        <title>Draft genome sequence of allopolyploid Zygosaccharomyces rouxii.</title>
        <authorList>
            <person name="Watanabe J."/>
            <person name="Uehara K."/>
            <person name="Mogi Y."/>
            <person name="Tsukioka Y."/>
        </authorList>
    </citation>
    <scope>NUCLEOTIDE SEQUENCE [LARGE SCALE GENOMIC DNA]</scope>
    <source>
        <strain evidence="3 4">NBRC 110957</strain>
    </source>
</reference>
<feature type="domain" description="Bul1 N-terminal" evidence="1">
    <location>
        <begin position="161"/>
        <end position="288"/>
    </location>
</feature>
<dbReference type="InterPro" id="IPR039634">
    <property type="entry name" value="Bul1-like"/>
</dbReference>
<name>A0A1Q3AB15_ZYGRO</name>
<dbReference type="Gene3D" id="2.60.40.640">
    <property type="match status" value="1"/>
</dbReference>
<proteinExistence type="predicted"/>